<proteinExistence type="predicted"/>
<dbReference type="EMBL" id="LXXM01000113">
    <property type="protein sequence ID" value="PZS93782.1"/>
    <property type="molecule type" value="Genomic_DNA"/>
</dbReference>
<evidence type="ECO:0000313" key="1">
    <source>
        <dbReference type="EMBL" id="PZS93782.1"/>
    </source>
</evidence>
<organism evidence="1 2">
    <name type="scientific">Stenotrophomonas maltophilia</name>
    <name type="common">Pseudomonas maltophilia</name>
    <name type="synonym">Xanthomonas maltophilia</name>
    <dbReference type="NCBI Taxonomy" id="40324"/>
    <lineage>
        <taxon>Bacteria</taxon>
        <taxon>Pseudomonadati</taxon>
        <taxon>Pseudomonadota</taxon>
        <taxon>Gammaproteobacteria</taxon>
        <taxon>Lysobacterales</taxon>
        <taxon>Lysobacteraceae</taxon>
        <taxon>Stenotrophomonas</taxon>
        <taxon>Stenotrophomonas maltophilia group</taxon>
    </lineage>
</organism>
<comment type="caution">
    <text evidence="1">The sequence shown here is derived from an EMBL/GenBank/DDBJ whole genome shotgun (WGS) entry which is preliminary data.</text>
</comment>
<dbReference type="RefSeq" id="WP_111112028.1">
    <property type="nucleotide sequence ID" value="NZ_LXXM01000113.1"/>
</dbReference>
<evidence type="ECO:0000313" key="2">
    <source>
        <dbReference type="Proteomes" id="UP000249614"/>
    </source>
</evidence>
<name>A0A2W6KF16_STEMA</name>
<sequence>MNETAVGTNALAAARELEVAFLEKRRIPSCANCNGRARVCWPARESQPVQFQCQRCGPRTGVFDSAAPLQCGRCGTTAAGLFPRGAQIQCCSCGASSAVFVGPDPAGALAAALDAWCRRAPVLPAAADDSAAQRRRGAAPDGFDDEGKGDVLELLSRLLVGGSYRMPVEGRSTLAPLGSSDIAGAVGYMRNPLEKRTALAVATRMGPASIAKLSLAAYRQVAKDVRAMRPRPLDLGKPADRWRLRLVIYDAAHELVWPERRQPFAGLAKSAKMRKGNYIKAHKCASAVLQEALHGGRKGFRKALWLGQPARDCAEEHDAAGRA</sequence>
<protein>
    <submittedName>
        <fullName evidence="1">Uncharacterized protein</fullName>
    </submittedName>
</protein>
<dbReference type="Proteomes" id="UP000249614">
    <property type="component" value="Unassembled WGS sequence"/>
</dbReference>
<accession>A0A2W6KF16</accession>
<reference evidence="1 2" key="1">
    <citation type="submission" date="2016-05" db="EMBL/GenBank/DDBJ databases">
        <authorList>
            <person name="Lavstsen T."/>
            <person name="Jespersen J.S."/>
        </authorList>
    </citation>
    <scope>NUCLEOTIDE SEQUENCE [LARGE SCALE GENOMIC DNA]</scope>
    <source>
        <strain evidence="1 2">SM-5815</strain>
    </source>
</reference>
<dbReference type="AlphaFoldDB" id="A0A2W6KF16"/>
<gene>
    <name evidence="1" type="ORF">A7X83_05485</name>
</gene>